<gene>
    <name evidence="2" type="ORF">PhaeoP63_03128</name>
</gene>
<proteinExistence type="predicted"/>
<organism evidence="2 3">
    <name type="scientific">Phaeobacter gallaeciensis</name>
    <dbReference type="NCBI Taxonomy" id="60890"/>
    <lineage>
        <taxon>Bacteria</taxon>
        <taxon>Pseudomonadati</taxon>
        <taxon>Pseudomonadota</taxon>
        <taxon>Alphaproteobacteria</taxon>
        <taxon>Rhodobacterales</taxon>
        <taxon>Roseobacteraceae</taxon>
        <taxon>Phaeobacter</taxon>
    </lineage>
</organism>
<feature type="transmembrane region" description="Helical" evidence="1">
    <location>
        <begin position="54"/>
        <end position="73"/>
    </location>
</feature>
<dbReference type="AlphaFoldDB" id="A0AAC9ZBB0"/>
<dbReference type="Proteomes" id="UP000217545">
    <property type="component" value="Chromosome"/>
</dbReference>
<evidence type="ECO:0000313" key="2">
    <source>
        <dbReference type="EMBL" id="ATF07177.1"/>
    </source>
</evidence>
<accession>A0AAC9ZBB0</accession>
<feature type="transmembrane region" description="Helical" evidence="1">
    <location>
        <begin position="26"/>
        <end position="48"/>
    </location>
</feature>
<dbReference type="PANTHER" id="PTHR34980">
    <property type="entry name" value="INNER MEMBRANE PROTEIN-RELATED-RELATED"/>
    <property type="match status" value="1"/>
</dbReference>
<feature type="transmembrane region" description="Helical" evidence="1">
    <location>
        <begin position="130"/>
        <end position="156"/>
    </location>
</feature>
<evidence type="ECO:0000256" key="1">
    <source>
        <dbReference type="SAM" id="Phobius"/>
    </source>
</evidence>
<dbReference type="InterPro" id="IPR008523">
    <property type="entry name" value="DUF805"/>
</dbReference>
<keyword evidence="1" id="KW-0472">Membrane</keyword>
<keyword evidence="1" id="KW-1133">Transmembrane helix</keyword>
<evidence type="ECO:0000313" key="3">
    <source>
        <dbReference type="Proteomes" id="UP000217545"/>
    </source>
</evidence>
<keyword evidence="1" id="KW-0812">Transmembrane</keyword>
<dbReference type="GO" id="GO:0005886">
    <property type="term" value="C:plasma membrane"/>
    <property type="evidence" value="ECO:0007669"/>
    <property type="project" value="TreeGrafter"/>
</dbReference>
<sequence length="174" mass="18696">MRLARAAYTELTRSFDFANRTARADYFSFVVASMCTMSLVIFACHHVLPSDIALQATLLTVLFFYFPVTSAGVRRLHDVGESGLLMLEPLKPFLALGVLAVLVWLCVSGTVIGGFVGIFSALYFGTAITIVASIAALVALFLTLASFSTTLGLLFLPSQTGPNKYGPNPHEAPK</sequence>
<dbReference type="PANTHER" id="PTHR34980:SF2">
    <property type="entry name" value="INNER MEMBRANE PROTEIN YHAH-RELATED"/>
    <property type="match status" value="1"/>
</dbReference>
<dbReference type="Pfam" id="PF05656">
    <property type="entry name" value="DUF805"/>
    <property type="match status" value="1"/>
</dbReference>
<reference evidence="2 3" key="1">
    <citation type="journal article" date="2017" name="Front. Microbiol.">
        <title>Phaeobacter piscinae sp. nov., a species of the Roseobacter group and potential aquaculture probiont.</title>
        <authorList>
            <person name="Sonnenschein E.C."/>
            <person name="Phippen C.B.W."/>
            <person name="Nielsen K.F."/>
            <person name="Mateiu R.V."/>
            <person name="Melchiorsen J."/>
            <person name="Gram L."/>
            <person name="Overmann J."/>
            <person name="Freese H.M."/>
        </authorList>
    </citation>
    <scope>NUCLEOTIDE SEQUENCE [LARGE SCALE GENOMIC DNA]</scope>
    <source>
        <strain evidence="2 3">P63</strain>
    </source>
</reference>
<dbReference type="GeneID" id="31847501"/>
<feature type="transmembrane region" description="Helical" evidence="1">
    <location>
        <begin position="93"/>
        <end position="124"/>
    </location>
</feature>
<dbReference type="RefSeq" id="WP_024098483.1">
    <property type="nucleotide sequence ID" value="NZ_CP010636.1"/>
</dbReference>
<name>A0AAC9ZBB0_9RHOB</name>
<protein>
    <submittedName>
        <fullName evidence="2">Membrane protein</fullName>
    </submittedName>
</protein>
<dbReference type="EMBL" id="CP010784">
    <property type="protein sequence ID" value="ATF07177.1"/>
    <property type="molecule type" value="Genomic_DNA"/>
</dbReference>